<evidence type="ECO:0000313" key="2">
    <source>
        <dbReference type="EMBL" id="OAQ59484.1"/>
    </source>
</evidence>
<dbReference type="InterPro" id="IPR031348">
    <property type="entry name" value="PigL_N"/>
</dbReference>
<dbReference type="Proteomes" id="UP000078397">
    <property type="component" value="Unassembled WGS sequence"/>
</dbReference>
<protein>
    <recommendedName>
        <fullName evidence="1">Azaphilone pigments biosynthesis cluster protein L N-terminal domain-containing protein</fullName>
    </recommendedName>
</protein>
<dbReference type="KEGG" id="pchm:VFPPC_14781"/>
<sequence>MSDPFSITVGVLGVLQAAFSTCKFLRGLIEGFSNAPETLKSVSQEIQAVGGQLSSLSTELSEQQNSNYSPNQLACLDNLKAVSQQCHESCNDFSKKLADLTSHSTPPLISSRDKGRLLYHEKDITLFKAKLQRYKQTLDLAIGVATFQTVRDNKEALQSLETKIASCINSFTGQMEGLQLAISSLSLNSLSIREEDVDMVLKVLNGHRVMLAQCLKFCEHGLKETTAATGTTVKYAEAFDKARHWIGNIGFDGTWAPNTPLISVDRMIARDEAIQGVGNMSREVARDFFK</sequence>
<dbReference type="AlphaFoldDB" id="A0A179F206"/>
<dbReference type="STRING" id="1380566.A0A179F206"/>
<comment type="caution">
    <text evidence="2">The sequence shown here is derived from an EMBL/GenBank/DDBJ whole genome shotgun (WGS) entry which is preliminary data.</text>
</comment>
<reference evidence="2 3" key="1">
    <citation type="journal article" date="2016" name="PLoS Pathog.">
        <title>Biosynthesis of antibiotic leucinostatins in bio-control fungus Purpureocillium lilacinum and their inhibition on phytophthora revealed by genome mining.</title>
        <authorList>
            <person name="Wang G."/>
            <person name="Liu Z."/>
            <person name="Lin R."/>
            <person name="Li E."/>
            <person name="Mao Z."/>
            <person name="Ling J."/>
            <person name="Yang Y."/>
            <person name="Yin W.B."/>
            <person name="Xie B."/>
        </authorList>
    </citation>
    <scope>NUCLEOTIDE SEQUENCE [LARGE SCALE GENOMIC DNA]</scope>
    <source>
        <strain evidence="2">170</strain>
    </source>
</reference>
<dbReference type="GeneID" id="28856543"/>
<evidence type="ECO:0000313" key="3">
    <source>
        <dbReference type="Proteomes" id="UP000078397"/>
    </source>
</evidence>
<accession>A0A179F206</accession>
<dbReference type="RefSeq" id="XP_018137508.1">
    <property type="nucleotide sequence ID" value="XM_018292549.1"/>
</dbReference>
<dbReference type="Pfam" id="PF17111">
    <property type="entry name" value="PigL_N"/>
    <property type="match status" value="1"/>
</dbReference>
<gene>
    <name evidence="2" type="ORF">VFPPC_14781</name>
</gene>
<proteinExistence type="predicted"/>
<keyword evidence="3" id="KW-1185">Reference proteome</keyword>
<evidence type="ECO:0000259" key="1">
    <source>
        <dbReference type="Pfam" id="PF17111"/>
    </source>
</evidence>
<organism evidence="2 3">
    <name type="scientific">Pochonia chlamydosporia 170</name>
    <dbReference type="NCBI Taxonomy" id="1380566"/>
    <lineage>
        <taxon>Eukaryota</taxon>
        <taxon>Fungi</taxon>
        <taxon>Dikarya</taxon>
        <taxon>Ascomycota</taxon>
        <taxon>Pezizomycotina</taxon>
        <taxon>Sordariomycetes</taxon>
        <taxon>Hypocreomycetidae</taxon>
        <taxon>Hypocreales</taxon>
        <taxon>Clavicipitaceae</taxon>
        <taxon>Pochonia</taxon>
    </lineage>
</organism>
<dbReference type="EMBL" id="LSBJ02000011">
    <property type="protein sequence ID" value="OAQ59484.1"/>
    <property type="molecule type" value="Genomic_DNA"/>
</dbReference>
<dbReference type="OrthoDB" id="4814917at2759"/>
<feature type="domain" description="Azaphilone pigments biosynthesis cluster protein L N-terminal" evidence="1">
    <location>
        <begin position="3"/>
        <end position="219"/>
    </location>
</feature>
<name>A0A179F206_METCM</name>